<evidence type="ECO:0000256" key="4">
    <source>
        <dbReference type="ARBA" id="ARBA00022490"/>
    </source>
</evidence>
<dbReference type="AlphaFoldDB" id="A0AAV4E9H8"/>
<keyword evidence="5" id="KW-0597">Phosphoprotein</keyword>
<dbReference type="Gene3D" id="1.20.5.170">
    <property type="match status" value="1"/>
</dbReference>
<protein>
    <submittedName>
        <fullName evidence="10">Spectrin alpha chain</fullName>
    </submittedName>
</protein>
<evidence type="ECO:0000256" key="8">
    <source>
        <dbReference type="ARBA" id="ARBA00023212"/>
    </source>
</evidence>
<evidence type="ECO:0000313" key="10">
    <source>
        <dbReference type="EMBL" id="GFR57361.1"/>
    </source>
</evidence>
<dbReference type="EMBL" id="BMAT01007079">
    <property type="protein sequence ID" value="GFR57361.1"/>
    <property type="molecule type" value="Genomic_DNA"/>
</dbReference>
<comment type="caution">
    <text evidence="10">The sequence shown here is derived from an EMBL/GenBank/DDBJ whole genome shotgun (WGS) entry which is preliminary data.</text>
</comment>
<gene>
    <name evidence="10" type="ORF">ElyMa_003454400</name>
</gene>
<dbReference type="InterPro" id="IPR002017">
    <property type="entry name" value="Spectrin_repeat"/>
</dbReference>
<comment type="subcellular location">
    <subcellularLocation>
        <location evidence="1">Cytoplasm</location>
        <location evidence="1">Cytoskeleton</location>
    </subcellularLocation>
</comment>
<dbReference type="PANTHER" id="PTHR11915">
    <property type="entry name" value="SPECTRIN/FILAMIN RELATED CYTOSKELETAL PROTEIN"/>
    <property type="match status" value="1"/>
</dbReference>
<dbReference type="GO" id="GO:0005737">
    <property type="term" value="C:cytoplasm"/>
    <property type="evidence" value="ECO:0007669"/>
    <property type="project" value="UniProtKB-ARBA"/>
</dbReference>
<dbReference type="GO" id="GO:0003779">
    <property type="term" value="F:actin binding"/>
    <property type="evidence" value="ECO:0007669"/>
    <property type="project" value="UniProtKB-KW"/>
</dbReference>
<keyword evidence="11" id="KW-1185">Reference proteome</keyword>
<reference evidence="10 11" key="1">
    <citation type="journal article" date="2021" name="Elife">
        <title>Chloroplast acquisition without the gene transfer in kleptoplastic sea slugs, Plakobranchus ocellatus.</title>
        <authorList>
            <person name="Maeda T."/>
            <person name="Takahashi S."/>
            <person name="Yoshida T."/>
            <person name="Shimamura S."/>
            <person name="Takaki Y."/>
            <person name="Nagai Y."/>
            <person name="Toyoda A."/>
            <person name="Suzuki Y."/>
            <person name="Arimoto A."/>
            <person name="Ishii H."/>
            <person name="Satoh N."/>
            <person name="Nishiyama T."/>
            <person name="Hasebe M."/>
            <person name="Maruyama T."/>
            <person name="Minagawa J."/>
            <person name="Obokata J."/>
            <person name="Shigenobu S."/>
        </authorList>
    </citation>
    <scope>NUCLEOTIDE SEQUENCE [LARGE SCALE GENOMIC DNA]</scope>
</reference>
<evidence type="ECO:0000256" key="5">
    <source>
        <dbReference type="ARBA" id="ARBA00022553"/>
    </source>
</evidence>
<comment type="similarity">
    <text evidence="2">Belongs to the spectrin family.</text>
</comment>
<keyword evidence="4" id="KW-0963">Cytoplasm</keyword>
<dbReference type="SUPFAM" id="SSF46966">
    <property type="entry name" value="Spectrin repeat"/>
    <property type="match status" value="3"/>
</dbReference>
<dbReference type="GO" id="GO:0051693">
    <property type="term" value="P:actin filament capping"/>
    <property type="evidence" value="ECO:0007669"/>
    <property type="project" value="UniProtKB-KW"/>
</dbReference>
<evidence type="ECO:0000313" key="11">
    <source>
        <dbReference type="Proteomes" id="UP000762676"/>
    </source>
</evidence>
<dbReference type="Pfam" id="PF00435">
    <property type="entry name" value="Spectrin"/>
    <property type="match status" value="3"/>
</dbReference>
<accession>A0AAV4E9H8</accession>
<dbReference type="Proteomes" id="UP000762676">
    <property type="component" value="Unassembled WGS sequence"/>
</dbReference>
<dbReference type="FunFam" id="1.20.58.60:FF:000020">
    <property type="entry name" value="Spectrin alpha chain, non-erythrocytic 1"/>
    <property type="match status" value="2"/>
</dbReference>
<dbReference type="Gene3D" id="1.20.58.60">
    <property type="match status" value="4"/>
</dbReference>
<feature type="coiled-coil region" evidence="9">
    <location>
        <begin position="251"/>
        <end position="285"/>
    </location>
</feature>
<evidence type="ECO:0000256" key="2">
    <source>
        <dbReference type="ARBA" id="ARBA00006826"/>
    </source>
</evidence>
<evidence type="ECO:0000256" key="1">
    <source>
        <dbReference type="ARBA" id="ARBA00004245"/>
    </source>
</evidence>
<evidence type="ECO:0000256" key="6">
    <source>
        <dbReference type="ARBA" id="ARBA00022737"/>
    </source>
</evidence>
<keyword evidence="6" id="KW-0677">Repeat</keyword>
<dbReference type="CDD" id="cd00176">
    <property type="entry name" value="SPEC"/>
    <property type="match status" value="1"/>
</dbReference>
<proteinExistence type="inferred from homology"/>
<organism evidence="10 11">
    <name type="scientific">Elysia marginata</name>
    <dbReference type="NCBI Taxonomy" id="1093978"/>
    <lineage>
        <taxon>Eukaryota</taxon>
        <taxon>Metazoa</taxon>
        <taxon>Spiralia</taxon>
        <taxon>Lophotrochozoa</taxon>
        <taxon>Mollusca</taxon>
        <taxon>Gastropoda</taxon>
        <taxon>Heterobranchia</taxon>
        <taxon>Euthyneura</taxon>
        <taxon>Panpulmonata</taxon>
        <taxon>Sacoglossa</taxon>
        <taxon>Placobranchoidea</taxon>
        <taxon>Plakobranchidae</taxon>
        <taxon>Elysia</taxon>
    </lineage>
</organism>
<keyword evidence="3" id="KW-0117">Actin capping</keyword>
<dbReference type="GO" id="GO:0005856">
    <property type="term" value="C:cytoskeleton"/>
    <property type="evidence" value="ECO:0007669"/>
    <property type="project" value="UniProtKB-SubCell"/>
</dbReference>
<feature type="coiled-coil region" evidence="9">
    <location>
        <begin position="145"/>
        <end position="179"/>
    </location>
</feature>
<keyword evidence="7" id="KW-0009">Actin-binding</keyword>
<dbReference type="InterPro" id="IPR018159">
    <property type="entry name" value="Spectrin/alpha-actinin"/>
</dbReference>
<dbReference type="SMART" id="SM00150">
    <property type="entry name" value="SPEC"/>
    <property type="match status" value="4"/>
</dbReference>
<name>A0AAV4E9H8_9GAST</name>
<keyword evidence="9" id="KW-0175">Coiled coil</keyword>
<dbReference type="FunFam" id="1.20.58.60:FF:000013">
    <property type="entry name" value="Spectrin alpha chain, non-erythrocytic 1"/>
    <property type="match status" value="1"/>
</dbReference>
<evidence type="ECO:0000256" key="3">
    <source>
        <dbReference type="ARBA" id="ARBA00022467"/>
    </source>
</evidence>
<sequence>MADSASREIKVLETAEDIQARRDEVLGRYAAFKAACRDRKHNLEDSRRYQYFKRDADELESWINEKLQTAMDESYRDPTNLQERLEELHRLWALLLARLAEKGTKLQQALRLVQFMRECREVMFWINDKDAFVTSTEFGTDLEHVEVLQKKFDEFQKDLQNHEDKVAEVNNLAEQLVADEHPEEETIRQKQQEVNEAWQRLRQLSLLRQERLFGAHEIQRFNRDADETISWIQEKDTVLSTDDYGRDLASVQALQRKHEGVERELAALEEKVTTLTAEADRLKEIHTNQAPEIDDKKKEISENWEKLKTKATERKDKLDESYQLQRFLADFRDLISWVSDMKAIISADELAKDVTGAEALVDRHSEHKGEIDAHEDSFQSANNHGTKLVDTDHFAKEDIIFIIACQNHMLLLHPNHQKLIFYHHPHHQCEWQNCQNNNYHHHHYHHLWKPQQPHKQTRKRQKLPLALCSIKLWNLEWLRWTKFANIFVKSLLFQRTVTVSAKQQYLGISAL</sequence>
<evidence type="ECO:0000256" key="7">
    <source>
        <dbReference type="ARBA" id="ARBA00023203"/>
    </source>
</evidence>
<evidence type="ECO:0000256" key="9">
    <source>
        <dbReference type="SAM" id="Coils"/>
    </source>
</evidence>
<keyword evidence="8" id="KW-0206">Cytoskeleton</keyword>